<dbReference type="PRINTS" id="PR00455">
    <property type="entry name" value="HTHTETR"/>
</dbReference>
<evidence type="ECO:0000256" key="5">
    <source>
        <dbReference type="SAM" id="MobiDB-lite"/>
    </source>
</evidence>
<evidence type="ECO:0000313" key="8">
    <source>
        <dbReference type="Proteomes" id="UP000317728"/>
    </source>
</evidence>
<dbReference type="Gene3D" id="1.10.357.10">
    <property type="entry name" value="Tetracycline Repressor, domain 2"/>
    <property type="match status" value="1"/>
</dbReference>
<dbReference type="EMBL" id="CP041150">
    <property type="protein sequence ID" value="QDF70319.1"/>
    <property type="molecule type" value="Genomic_DNA"/>
</dbReference>
<evidence type="ECO:0000256" key="1">
    <source>
        <dbReference type="ARBA" id="ARBA00023015"/>
    </source>
</evidence>
<keyword evidence="2 4" id="KW-0238">DNA-binding</keyword>
<accession>A0AB73U047</accession>
<feature type="compositionally biased region" description="Basic residues" evidence="5">
    <location>
        <begin position="1"/>
        <end position="11"/>
    </location>
</feature>
<evidence type="ECO:0000256" key="4">
    <source>
        <dbReference type="PROSITE-ProRule" id="PRU00335"/>
    </source>
</evidence>
<dbReference type="AlphaFoldDB" id="A0AB73U047"/>
<protein>
    <submittedName>
        <fullName evidence="7">TetR/AcrR family transcriptional regulator</fullName>
    </submittedName>
</protein>
<dbReference type="Pfam" id="PF00440">
    <property type="entry name" value="TetR_N"/>
    <property type="match status" value="1"/>
</dbReference>
<evidence type="ECO:0000259" key="6">
    <source>
        <dbReference type="PROSITE" id="PS50977"/>
    </source>
</evidence>
<evidence type="ECO:0000256" key="2">
    <source>
        <dbReference type="ARBA" id="ARBA00023125"/>
    </source>
</evidence>
<gene>
    <name evidence="7" type="ORF">FJK96_09280</name>
</gene>
<sequence>MGPARARRHSQTHAIHQSARLTAAPSGYGTAVTSRSPGYRPTDDELLDLVLPVVAEQGCGTVTMDQIVASGQVTKQTLYAHFGSKDGLLIRLVGREANLMRAIFDDVSMPENLDLNDPTASLSAALEPFFNHAAARPLGMQLLADSTAPRVPGFDEQVLTDAVSRIMSIFQLGDPAQDEAAAHRRLLLATMSARAIMSGVLTAITHHIDPAVAVRTCATFIIAGVSAAYPAALPTDS</sequence>
<reference evidence="7 8" key="1">
    <citation type="submission" date="2019-06" db="EMBL/GenBank/DDBJ databases">
        <title>Whole geneome sequnce of Mycobacteroides chelonae M77 isolated from bovine milk from Meghalaya, India.</title>
        <authorList>
            <person name="Vise E."/>
            <person name="Das S."/>
            <person name="Garg A."/>
            <person name="Ghatak S."/>
            <person name="Shakuntala I."/>
            <person name="Milton A.A.P."/>
            <person name="Karam A."/>
            <person name="Sanjukta R."/>
            <person name="Puro K."/>
            <person name="Sen A."/>
        </authorList>
    </citation>
    <scope>NUCLEOTIDE SEQUENCE [LARGE SCALE GENOMIC DNA]</scope>
    <source>
        <strain evidence="7 8">M77</strain>
    </source>
</reference>
<dbReference type="InterPro" id="IPR009057">
    <property type="entry name" value="Homeodomain-like_sf"/>
</dbReference>
<dbReference type="PANTHER" id="PTHR30055">
    <property type="entry name" value="HTH-TYPE TRANSCRIPTIONAL REGULATOR RUTR"/>
    <property type="match status" value="1"/>
</dbReference>
<dbReference type="SUPFAM" id="SSF46689">
    <property type="entry name" value="Homeodomain-like"/>
    <property type="match status" value="1"/>
</dbReference>
<name>A0AB73U047_MYCCH</name>
<feature type="region of interest" description="Disordered" evidence="5">
    <location>
        <begin position="1"/>
        <end position="40"/>
    </location>
</feature>
<keyword evidence="3" id="KW-0804">Transcription</keyword>
<dbReference type="InterPro" id="IPR001647">
    <property type="entry name" value="HTH_TetR"/>
</dbReference>
<dbReference type="Proteomes" id="UP000317728">
    <property type="component" value="Chromosome"/>
</dbReference>
<dbReference type="PROSITE" id="PS50977">
    <property type="entry name" value="HTH_TETR_2"/>
    <property type="match status" value="1"/>
</dbReference>
<evidence type="ECO:0000313" key="7">
    <source>
        <dbReference type="EMBL" id="QDF70319.1"/>
    </source>
</evidence>
<feature type="DNA-binding region" description="H-T-H motif" evidence="4">
    <location>
        <begin position="63"/>
        <end position="82"/>
    </location>
</feature>
<feature type="domain" description="HTH tetR-type" evidence="6">
    <location>
        <begin position="40"/>
        <end position="100"/>
    </location>
</feature>
<dbReference type="GO" id="GO:0000976">
    <property type="term" value="F:transcription cis-regulatory region binding"/>
    <property type="evidence" value="ECO:0007669"/>
    <property type="project" value="TreeGrafter"/>
</dbReference>
<dbReference type="PANTHER" id="PTHR30055:SF234">
    <property type="entry name" value="HTH-TYPE TRANSCRIPTIONAL REGULATOR BETI"/>
    <property type="match status" value="1"/>
</dbReference>
<dbReference type="GO" id="GO:0003700">
    <property type="term" value="F:DNA-binding transcription factor activity"/>
    <property type="evidence" value="ECO:0007669"/>
    <property type="project" value="TreeGrafter"/>
</dbReference>
<proteinExistence type="predicted"/>
<evidence type="ECO:0000256" key="3">
    <source>
        <dbReference type="ARBA" id="ARBA00023163"/>
    </source>
</evidence>
<organism evidence="7 8">
    <name type="scientific">Mycobacteroides chelonae</name>
    <name type="common">Mycobacterium chelonae</name>
    <dbReference type="NCBI Taxonomy" id="1774"/>
    <lineage>
        <taxon>Bacteria</taxon>
        <taxon>Bacillati</taxon>
        <taxon>Actinomycetota</taxon>
        <taxon>Actinomycetes</taxon>
        <taxon>Mycobacteriales</taxon>
        <taxon>Mycobacteriaceae</taxon>
        <taxon>Mycobacteroides</taxon>
    </lineage>
</organism>
<keyword evidence="1" id="KW-0805">Transcription regulation</keyword>
<dbReference type="InterPro" id="IPR050109">
    <property type="entry name" value="HTH-type_TetR-like_transc_reg"/>
</dbReference>